<evidence type="ECO:0000313" key="2">
    <source>
        <dbReference type="EMBL" id="KCZ98007.1"/>
    </source>
</evidence>
<protein>
    <submittedName>
        <fullName evidence="2">Uncharacterized protein</fullName>
    </submittedName>
</protein>
<reference evidence="2 3" key="1">
    <citation type="journal article" date="2014" name="Antonie Van Leeuwenhoek">
        <title>Hyphomonas beringensis sp. nov. and Hyphomonas chukchiensis sp. nov., isolated from surface seawater of the Bering Sea and Chukchi Sea.</title>
        <authorList>
            <person name="Li C."/>
            <person name="Lai Q."/>
            <person name="Li G."/>
            <person name="Dong C."/>
            <person name="Wang J."/>
            <person name="Liao Y."/>
            <person name="Shao Z."/>
        </authorList>
    </citation>
    <scope>NUCLEOTIDE SEQUENCE [LARGE SCALE GENOMIC DNA]</scope>
    <source>
        <strain evidence="2 3">PS728</strain>
    </source>
</reference>
<keyword evidence="3" id="KW-1185">Reference proteome</keyword>
<evidence type="ECO:0000256" key="1">
    <source>
        <dbReference type="SAM" id="MobiDB-lite"/>
    </source>
</evidence>
<organism evidence="2 3">
    <name type="scientific">Hyphomonas polymorpha PS728</name>
    <dbReference type="NCBI Taxonomy" id="1280954"/>
    <lineage>
        <taxon>Bacteria</taxon>
        <taxon>Pseudomonadati</taxon>
        <taxon>Pseudomonadota</taxon>
        <taxon>Alphaproteobacteria</taxon>
        <taxon>Hyphomonadales</taxon>
        <taxon>Hyphomonadaceae</taxon>
        <taxon>Hyphomonas</taxon>
    </lineage>
</organism>
<dbReference type="STRING" id="1280954.HPO_11853"/>
<comment type="caution">
    <text evidence="2">The sequence shown here is derived from an EMBL/GenBank/DDBJ whole genome shotgun (WGS) entry which is preliminary data.</text>
</comment>
<dbReference type="AlphaFoldDB" id="A0A062V7C5"/>
<dbReference type="Proteomes" id="UP000027100">
    <property type="component" value="Unassembled WGS sequence"/>
</dbReference>
<feature type="region of interest" description="Disordered" evidence="1">
    <location>
        <begin position="46"/>
        <end position="68"/>
    </location>
</feature>
<name>A0A062V7C5_9PROT</name>
<accession>A0A062V7C5</accession>
<evidence type="ECO:0000313" key="3">
    <source>
        <dbReference type="Proteomes" id="UP000027100"/>
    </source>
</evidence>
<feature type="compositionally biased region" description="Basic and acidic residues" evidence="1">
    <location>
        <begin position="46"/>
        <end position="58"/>
    </location>
</feature>
<sequence length="68" mass="7516">MYAAYAICPIQIGKGARDFQNAGIAARRQPLFRRIREKQGARRVPEALDTLECKDGNPADHPAPLLPT</sequence>
<proteinExistence type="predicted"/>
<dbReference type="EMBL" id="ARYM01000013">
    <property type="protein sequence ID" value="KCZ98007.1"/>
    <property type="molecule type" value="Genomic_DNA"/>
</dbReference>
<gene>
    <name evidence="2" type="ORF">HPO_11853</name>
</gene>